<name>A0A8H7ZUM6_9FUNG</name>
<feature type="compositionally biased region" description="Basic residues" evidence="9">
    <location>
        <begin position="17"/>
        <end position="26"/>
    </location>
</feature>
<organism evidence="10 11">
    <name type="scientific">Olpidium bornovanus</name>
    <dbReference type="NCBI Taxonomy" id="278681"/>
    <lineage>
        <taxon>Eukaryota</taxon>
        <taxon>Fungi</taxon>
        <taxon>Fungi incertae sedis</taxon>
        <taxon>Olpidiomycota</taxon>
        <taxon>Olpidiomycotina</taxon>
        <taxon>Olpidiomycetes</taxon>
        <taxon>Olpidiales</taxon>
        <taxon>Olpidiaceae</taxon>
        <taxon>Olpidium</taxon>
    </lineage>
</organism>
<dbReference type="Pfam" id="PF14852">
    <property type="entry name" value="Fis1_TPR_N"/>
    <property type="match status" value="1"/>
</dbReference>
<proteinExistence type="inferred from homology"/>
<dbReference type="GO" id="GO:0005741">
    <property type="term" value="C:mitochondrial outer membrane"/>
    <property type="evidence" value="ECO:0007669"/>
    <property type="project" value="UniProtKB-SubCell"/>
</dbReference>
<dbReference type="PANTHER" id="PTHR13247">
    <property type="entry name" value="TETRATRICOPEPTIDE REPEAT PROTEIN 11 TPR REPEAT PROTEIN 11"/>
    <property type="match status" value="1"/>
</dbReference>
<dbReference type="Pfam" id="PF14853">
    <property type="entry name" value="Fis1_TPR_C"/>
    <property type="match status" value="1"/>
</dbReference>
<dbReference type="InterPro" id="IPR028058">
    <property type="entry name" value="Fis1_TPR_N"/>
</dbReference>
<evidence type="ECO:0000256" key="5">
    <source>
        <dbReference type="ARBA" id="ARBA00022787"/>
    </source>
</evidence>
<keyword evidence="11" id="KW-1185">Reference proteome</keyword>
<evidence type="ECO:0000256" key="4">
    <source>
        <dbReference type="ARBA" id="ARBA00022692"/>
    </source>
</evidence>
<dbReference type="GO" id="GO:0016559">
    <property type="term" value="P:peroxisome fission"/>
    <property type="evidence" value="ECO:0007669"/>
    <property type="project" value="TreeGrafter"/>
</dbReference>
<sequence length="203" mass="21495">ARATLSLSPVAEEGPGRRTRAPRGRRPSLLGVPHMDNLPYAADAKAPLNPAELNVGEDAPAARANPSLPYVREGAKVSIQTKFNYAWGLVKSSVRDEQHQGIRLLKEIHASAPERQRECLYYLALGNYKLGSFAEARRYNDSLLQVEPRNAQAQNLKALIDEQVAKGNRILMAFCPPGFVSALGGGGVGGARARGGGGGGGGG</sequence>
<dbReference type="InterPro" id="IPR033745">
    <property type="entry name" value="Fis1_cytosol"/>
</dbReference>
<feature type="region of interest" description="Disordered" evidence="9">
    <location>
        <begin position="1"/>
        <end position="33"/>
    </location>
</feature>
<evidence type="ECO:0000256" key="9">
    <source>
        <dbReference type="SAM" id="MobiDB-lite"/>
    </source>
</evidence>
<dbReference type="Gene3D" id="1.25.40.10">
    <property type="entry name" value="Tetratricopeptide repeat domain"/>
    <property type="match status" value="1"/>
</dbReference>
<evidence type="ECO:0000256" key="2">
    <source>
        <dbReference type="ARBA" id="ARBA00008937"/>
    </source>
</evidence>
<evidence type="ECO:0000256" key="3">
    <source>
        <dbReference type="ARBA" id="ARBA00014314"/>
    </source>
</evidence>
<gene>
    <name evidence="10" type="ORF">BJ554DRAFT_258</name>
</gene>
<dbReference type="CDD" id="cd12212">
    <property type="entry name" value="Fis1"/>
    <property type="match status" value="1"/>
</dbReference>
<dbReference type="GO" id="GO:0000266">
    <property type="term" value="P:mitochondrial fission"/>
    <property type="evidence" value="ECO:0007669"/>
    <property type="project" value="InterPro"/>
</dbReference>
<dbReference type="GO" id="GO:0000422">
    <property type="term" value="P:autophagy of mitochondrion"/>
    <property type="evidence" value="ECO:0007669"/>
    <property type="project" value="TreeGrafter"/>
</dbReference>
<dbReference type="OrthoDB" id="421154at2759"/>
<keyword evidence="4" id="KW-0812">Transmembrane</keyword>
<comment type="similarity">
    <text evidence="2">Belongs to the FIS1 family.</text>
</comment>
<comment type="subcellular location">
    <subcellularLocation>
        <location evidence="1">Mitochondrion outer membrane</location>
        <topology evidence="1">Single-pass membrane protein</topology>
    </subcellularLocation>
</comment>
<keyword evidence="8" id="KW-0472">Membrane</keyword>
<keyword evidence="5" id="KW-1000">Mitochondrion outer membrane</keyword>
<feature type="non-terminal residue" evidence="10">
    <location>
        <position position="1"/>
    </location>
</feature>
<dbReference type="Proteomes" id="UP000673691">
    <property type="component" value="Unassembled WGS sequence"/>
</dbReference>
<evidence type="ECO:0000256" key="6">
    <source>
        <dbReference type="ARBA" id="ARBA00022989"/>
    </source>
</evidence>
<dbReference type="EMBL" id="JAEFCI010006982">
    <property type="protein sequence ID" value="KAG5459348.1"/>
    <property type="molecule type" value="Genomic_DNA"/>
</dbReference>
<dbReference type="AlphaFoldDB" id="A0A8H7ZUM6"/>
<protein>
    <recommendedName>
        <fullName evidence="3">Mitochondrial fission 1 protein</fullName>
    </recommendedName>
</protein>
<evidence type="ECO:0000256" key="8">
    <source>
        <dbReference type="ARBA" id="ARBA00023136"/>
    </source>
</evidence>
<dbReference type="PANTHER" id="PTHR13247:SF0">
    <property type="entry name" value="MITOCHONDRIAL FISSION 1 PROTEIN"/>
    <property type="match status" value="1"/>
</dbReference>
<comment type="caution">
    <text evidence="10">The sequence shown here is derived from an EMBL/GenBank/DDBJ whole genome shotgun (WGS) entry which is preliminary data.</text>
</comment>
<evidence type="ECO:0000313" key="10">
    <source>
        <dbReference type="EMBL" id="KAG5459348.1"/>
    </source>
</evidence>
<evidence type="ECO:0000256" key="1">
    <source>
        <dbReference type="ARBA" id="ARBA00004572"/>
    </source>
</evidence>
<dbReference type="GO" id="GO:0005778">
    <property type="term" value="C:peroxisomal membrane"/>
    <property type="evidence" value="ECO:0007669"/>
    <property type="project" value="TreeGrafter"/>
</dbReference>
<dbReference type="InterPro" id="IPR011990">
    <property type="entry name" value="TPR-like_helical_dom_sf"/>
</dbReference>
<reference evidence="10 11" key="1">
    <citation type="journal article" name="Sci. Rep.">
        <title>Genome-scale phylogenetic analyses confirm Olpidium as the closest living zoosporic fungus to the non-flagellated, terrestrial fungi.</title>
        <authorList>
            <person name="Chang Y."/>
            <person name="Rochon D."/>
            <person name="Sekimoto S."/>
            <person name="Wang Y."/>
            <person name="Chovatia M."/>
            <person name="Sandor L."/>
            <person name="Salamov A."/>
            <person name="Grigoriev I.V."/>
            <person name="Stajich J.E."/>
            <person name="Spatafora J.W."/>
        </authorList>
    </citation>
    <scope>NUCLEOTIDE SEQUENCE [LARGE SCALE GENOMIC DNA]</scope>
    <source>
        <strain evidence="10">S191</strain>
    </source>
</reference>
<dbReference type="InterPro" id="IPR028061">
    <property type="entry name" value="Fis1_TPR_C"/>
</dbReference>
<dbReference type="SUPFAM" id="SSF48452">
    <property type="entry name" value="TPR-like"/>
    <property type="match status" value="1"/>
</dbReference>
<evidence type="ECO:0000256" key="7">
    <source>
        <dbReference type="ARBA" id="ARBA00023128"/>
    </source>
</evidence>
<accession>A0A8H7ZUM6</accession>
<evidence type="ECO:0000313" key="11">
    <source>
        <dbReference type="Proteomes" id="UP000673691"/>
    </source>
</evidence>
<dbReference type="InterPro" id="IPR016543">
    <property type="entry name" value="Fis1"/>
</dbReference>
<keyword evidence="6" id="KW-1133">Transmembrane helix</keyword>
<keyword evidence="7" id="KW-0496">Mitochondrion</keyword>